<accession>A0A2M8EMB4</accession>
<proteinExistence type="inferred from homology"/>
<evidence type="ECO:0000256" key="1">
    <source>
        <dbReference type="ARBA" id="ARBA00010945"/>
    </source>
</evidence>
<dbReference type="GO" id="GO:0003887">
    <property type="term" value="F:DNA-directed DNA polymerase activity"/>
    <property type="evidence" value="ECO:0007669"/>
    <property type="project" value="TreeGrafter"/>
</dbReference>
<dbReference type="InterPro" id="IPR036775">
    <property type="entry name" value="DNA_pol_Y-fam_lit_finger_sf"/>
</dbReference>
<dbReference type="Gene3D" id="3.30.70.270">
    <property type="match status" value="1"/>
</dbReference>
<dbReference type="Pfam" id="PF11799">
    <property type="entry name" value="IMS_C"/>
    <property type="match status" value="1"/>
</dbReference>
<comment type="caution">
    <text evidence="3">The sequence shown here is derived from an EMBL/GenBank/DDBJ whole genome shotgun (WGS) entry which is preliminary data.</text>
</comment>
<dbReference type="InterPro" id="IPR001126">
    <property type="entry name" value="UmuC"/>
</dbReference>
<feature type="domain" description="UmuC" evidence="2">
    <location>
        <begin position="21"/>
        <end position="204"/>
    </location>
</feature>
<dbReference type="InterPro" id="IPR043502">
    <property type="entry name" value="DNA/RNA_pol_sf"/>
</dbReference>
<dbReference type="PANTHER" id="PTHR11076:SF35">
    <property type="entry name" value="DNA REPAIR PROTEIN HOMOLOG YOBH"/>
    <property type="match status" value="1"/>
</dbReference>
<dbReference type="EMBL" id="PFSJ01000009">
    <property type="protein sequence ID" value="PJC23868.1"/>
    <property type="molecule type" value="Genomic_DNA"/>
</dbReference>
<dbReference type="Proteomes" id="UP000229756">
    <property type="component" value="Unassembled WGS sequence"/>
</dbReference>
<dbReference type="InterPro" id="IPR050116">
    <property type="entry name" value="DNA_polymerase-Y"/>
</dbReference>
<dbReference type="GO" id="GO:0042276">
    <property type="term" value="P:error-prone translesion synthesis"/>
    <property type="evidence" value="ECO:0007669"/>
    <property type="project" value="TreeGrafter"/>
</dbReference>
<protein>
    <recommendedName>
        <fullName evidence="2">UmuC domain-containing protein</fullName>
    </recommendedName>
</protein>
<dbReference type="SUPFAM" id="SSF100879">
    <property type="entry name" value="Lesion bypass DNA polymerase (Y-family), little finger domain"/>
    <property type="match status" value="1"/>
</dbReference>
<evidence type="ECO:0000313" key="3">
    <source>
        <dbReference type="EMBL" id="PJC23868.1"/>
    </source>
</evidence>
<dbReference type="PROSITE" id="PS50173">
    <property type="entry name" value="UMUC"/>
    <property type="match status" value="1"/>
</dbReference>
<comment type="similarity">
    <text evidence="1">Belongs to the DNA polymerase type-Y family.</text>
</comment>
<dbReference type="InterPro" id="IPR017961">
    <property type="entry name" value="DNA_pol_Y-fam_little_finger"/>
</dbReference>
<name>A0A2M8EMB4_UNCKA</name>
<dbReference type="GO" id="GO:0003684">
    <property type="term" value="F:damaged DNA binding"/>
    <property type="evidence" value="ECO:0007669"/>
    <property type="project" value="InterPro"/>
</dbReference>
<evidence type="ECO:0000259" key="2">
    <source>
        <dbReference type="PROSITE" id="PS50173"/>
    </source>
</evidence>
<gene>
    <name evidence="3" type="ORF">CO058_01255</name>
</gene>
<reference evidence="4" key="1">
    <citation type="submission" date="2017-09" db="EMBL/GenBank/DDBJ databases">
        <title>Depth-based differentiation of microbial function through sediment-hosted aquifers and enrichment of novel symbionts in the deep terrestrial subsurface.</title>
        <authorList>
            <person name="Probst A.J."/>
            <person name="Ladd B."/>
            <person name="Jarett J.K."/>
            <person name="Geller-Mcgrath D.E."/>
            <person name="Sieber C.M.K."/>
            <person name="Emerson J.B."/>
            <person name="Anantharaman K."/>
            <person name="Thomas B.C."/>
            <person name="Malmstrom R."/>
            <person name="Stieglmeier M."/>
            <person name="Klingl A."/>
            <person name="Woyke T."/>
            <person name="Ryan C.M."/>
            <person name="Banfield J.F."/>
        </authorList>
    </citation>
    <scope>NUCLEOTIDE SEQUENCE [LARGE SCALE GENOMIC DNA]</scope>
</reference>
<sequence>MPNSIIQDLKHLDFNNEIPSVMHVDINSCFATIEQQYNPKLRGKEIAVCANNIPEGCILAPSIEAKRVGIKTGMRIFEAKKIFPNLITLEADPPKYRLIHSKMRKLLDTYTDHLEPKSIDEFVLHLKNYPAMKIGLIKVVKEIKSRIRSEIGEWISVSVGIGPNRFLAKTAAGLIKPDGLEQIDINNFLNIYSKLGLEDLHGISTHNKQRLNQVGIFSVLDFYYAAPIVIGAAFKSISSYYWILRLHGYEIDDFQTKRGSFSQSYVLPTPLTDPSKIKIVIQKLVEKCGQRLRAQGYTTNKIGIGIKFANHTYWHDTINSKRNLSDSIDIYKSVLSIYVKSPHKESVRKLEIYCLNIKKSTGTQLDLFCDTLREQNLTQVIDKINSKYGAFTIKPGAIIGTKEMAPDRIAFGR</sequence>
<dbReference type="Gene3D" id="3.30.1490.100">
    <property type="entry name" value="DNA polymerase, Y-family, little finger domain"/>
    <property type="match status" value="1"/>
</dbReference>
<dbReference type="GO" id="GO:0009432">
    <property type="term" value="P:SOS response"/>
    <property type="evidence" value="ECO:0007669"/>
    <property type="project" value="TreeGrafter"/>
</dbReference>
<evidence type="ECO:0000313" key="4">
    <source>
        <dbReference type="Proteomes" id="UP000229756"/>
    </source>
</evidence>
<dbReference type="Pfam" id="PF00817">
    <property type="entry name" value="IMS"/>
    <property type="match status" value="1"/>
</dbReference>
<dbReference type="AlphaFoldDB" id="A0A2M8EMB4"/>
<dbReference type="PANTHER" id="PTHR11076">
    <property type="entry name" value="DNA REPAIR POLYMERASE UMUC / TRANSFERASE FAMILY MEMBER"/>
    <property type="match status" value="1"/>
</dbReference>
<dbReference type="Gene3D" id="3.40.1170.60">
    <property type="match status" value="1"/>
</dbReference>
<organism evidence="3 4">
    <name type="scientific">candidate division WWE3 bacterium CG_4_9_14_0_2_um_filter_35_11</name>
    <dbReference type="NCBI Taxonomy" id="1975077"/>
    <lineage>
        <taxon>Bacteria</taxon>
        <taxon>Katanobacteria</taxon>
    </lineage>
</organism>
<dbReference type="GO" id="GO:0006281">
    <property type="term" value="P:DNA repair"/>
    <property type="evidence" value="ECO:0007669"/>
    <property type="project" value="InterPro"/>
</dbReference>
<dbReference type="InterPro" id="IPR043128">
    <property type="entry name" value="Rev_trsase/Diguanyl_cyclase"/>
</dbReference>
<dbReference type="GO" id="GO:0005829">
    <property type="term" value="C:cytosol"/>
    <property type="evidence" value="ECO:0007669"/>
    <property type="project" value="TreeGrafter"/>
</dbReference>
<dbReference type="SUPFAM" id="SSF56672">
    <property type="entry name" value="DNA/RNA polymerases"/>
    <property type="match status" value="1"/>
</dbReference>